<organism evidence="1 2">
    <name type="scientific">Opisthorchis felineus</name>
    <dbReference type="NCBI Taxonomy" id="147828"/>
    <lineage>
        <taxon>Eukaryota</taxon>
        <taxon>Metazoa</taxon>
        <taxon>Spiralia</taxon>
        <taxon>Lophotrochozoa</taxon>
        <taxon>Platyhelminthes</taxon>
        <taxon>Trematoda</taxon>
        <taxon>Digenea</taxon>
        <taxon>Opisthorchiida</taxon>
        <taxon>Opisthorchiata</taxon>
        <taxon>Opisthorchiidae</taxon>
        <taxon>Opisthorchis</taxon>
    </lineage>
</organism>
<dbReference type="Proteomes" id="UP000308267">
    <property type="component" value="Unassembled WGS sequence"/>
</dbReference>
<dbReference type="EMBL" id="SJOL01009318">
    <property type="protein sequence ID" value="TGZ58313.1"/>
    <property type="molecule type" value="Genomic_DNA"/>
</dbReference>
<accession>A0A4S2L667</accession>
<comment type="caution">
    <text evidence="1">The sequence shown here is derived from an EMBL/GenBank/DDBJ whole genome shotgun (WGS) entry which is preliminary data.</text>
</comment>
<keyword evidence="2" id="KW-1185">Reference proteome</keyword>
<evidence type="ECO:0000313" key="1">
    <source>
        <dbReference type="EMBL" id="TGZ58313.1"/>
    </source>
</evidence>
<protein>
    <submittedName>
        <fullName evidence="1">Uncharacterized protein</fullName>
    </submittedName>
</protein>
<sequence>MKTRALLLLRTTISNSITSYTYDQPQCGCTLKACNKVNRFDLSINDFWKHAKDPKTTYSQVYPSINLIIQEMCRCSLLRTPIPKDTVRRWQDKCCLFKSHMTVHLKPAALTRLSRRLGSTWALGQPRRPLAEVEVPGQWRTHPALHIYYGSCQTL</sequence>
<dbReference type="AlphaFoldDB" id="A0A4S2L667"/>
<evidence type="ECO:0000313" key="2">
    <source>
        <dbReference type="Proteomes" id="UP000308267"/>
    </source>
</evidence>
<proteinExistence type="predicted"/>
<reference evidence="1 2" key="1">
    <citation type="journal article" date="2019" name="BMC Genomics">
        <title>New insights from Opisthorchis felineus genome: update on genomics of the epidemiologically important liver flukes.</title>
        <authorList>
            <person name="Ershov N.I."/>
            <person name="Mordvinov V.A."/>
            <person name="Prokhortchouk E.B."/>
            <person name="Pakharukova M.Y."/>
            <person name="Gunbin K.V."/>
            <person name="Ustyantsev K."/>
            <person name="Genaev M.A."/>
            <person name="Blinov A.G."/>
            <person name="Mazur A."/>
            <person name="Boulygina E."/>
            <person name="Tsygankova S."/>
            <person name="Khrameeva E."/>
            <person name="Chekanov N."/>
            <person name="Fan G."/>
            <person name="Xiao A."/>
            <person name="Zhang H."/>
            <person name="Xu X."/>
            <person name="Yang H."/>
            <person name="Solovyev V."/>
            <person name="Lee S.M."/>
            <person name="Liu X."/>
            <person name="Afonnikov D.A."/>
            <person name="Skryabin K.G."/>
        </authorList>
    </citation>
    <scope>NUCLEOTIDE SEQUENCE [LARGE SCALE GENOMIC DNA]</scope>
    <source>
        <strain evidence="1">AK-0245</strain>
        <tissue evidence="1">Whole organism</tissue>
    </source>
</reference>
<gene>
    <name evidence="1" type="ORF">CRM22_009687</name>
</gene>
<name>A0A4S2L667_OPIFE</name>